<dbReference type="InterPro" id="IPR018247">
    <property type="entry name" value="EF_Hand_1_Ca_BS"/>
</dbReference>
<dbReference type="GO" id="GO:0005509">
    <property type="term" value="F:calcium ion binding"/>
    <property type="evidence" value="ECO:0007669"/>
    <property type="project" value="InterPro"/>
</dbReference>
<evidence type="ECO:0000313" key="3">
    <source>
        <dbReference type="EMBL" id="CAF4518781.1"/>
    </source>
</evidence>
<name>A0A8S2XX96_9BILA</name>
<evidence type="ECO:0000313" key="4">
    <source>
        <dbReference type="Proteomes" id="UP000676336"/>
    </source>
</evidence>
<proteinExistence type="predicted"/>
<dbReference type="EMBL" id="CAJOBI010085933">
    <property type="protein sequence ID" value="CAF4518781.1"/>
    <property type="molecule type" value="Genomic_DNA"/>
</dbReference>
<sequence length="364" mass="39090">MADEIFNQADINKDQRLDFNEFRNLLAQNLGFGGAIFANNVADGGQYSTGSYESGSTSGTYGDLNANAAGYGGNVAITTNITGAHNAAGGNASYSSYEQSSYSSSAGGGVAGGFDATATTEADATNAVAEASSSSTFEATSSQQQIQQYATSAQGLFQDPNPQIIRRPAQTGQITYTQNVKIRFLQPPPIPPPGPLIIKEVRPPQPPPPPPLVVRQRAPPLPTPPPLILRERPPPIPTAVGAQTVIRKLPALPVPPRSVIIERLPPLPPKPRDIIIERWIPYGSMSHRKTIVQRAEAAKPYPKPRNIIIQYEAPLVRVVRQFQRLGVAAENPQEYTQRYGASLIDTQTLLQQARAAGVIEDIVN</sequence>
<gene>
    <name evidence="3" type="ORF">SMN809_LOCUS35716</name>
</gene>
<accession>A0A8S2XX96</accession>
<feature type="domain" description="EF-hand" evidence="2">
    <location>
        <begin position="1"/>
        <end position="32"/>
    </location>
</feature>
<organism evidence="3 4">
    <name type="scientific">Rotaria magnacalcarata</name>
    <dbReference type="NCBI Taxonomy" id="392030"/>
    <lineage>
        <taxon>Eukaryota</taxon>
        <taxon>Metazoa</taxon>
        <taxon>Spiralia</taxon>
        <taxon>Gnathifera</taxon>
        <taxon>Rotifera</taxon>
        <taxon>Eurotatoria</taxon>
        <taxon>Bdelloidea</taxon>
        <taxon>Philodinida</taxon>
        <taxon>Philodinidae</taxon>
        <taxon>Rotaria</taxon>
    </lineage>
</organism>
<protein>
    <recommendedName>
        <fullName evidence="2">EF-hand domain-containing protein</fullName>
    </recommendedName>
</protein>
<reference evidence="3" key="1">
    <citation type="submission" date="2021-02" db="EMBL/GenBank/DDBJ databases">
        <authorList>
            <person name="Nowell W R."/>
        </authorList>
    </citation>
    <scope>NUCLEOTIDE SEQUENCE</scope>
</reference>
<evidence type="ECO:0000259" key="2">
    <source>
        <dbReference type="PROSITE" id="PS50222"/>
    </source>
</evidence>
<evidence type="ECO:0000256" key="1">
    <source>
        <dbReference type="ARBA" id="ARBA00022837"/>
    </source>
</evidence>
<comment type="caution">
    <text evidence="3">The sequence shown here is derived from an EMBL/GenBank/DDBJ whole genome shotgun (WGS) entry which is preliminary data.</text>
</comment>
<dbReference type="SUPFAM" id="SSF47473">
    <property type="entry name" value="EF-hand"/>
    <property type="match status" value="1"/>
</dbReference>
<dbReference type="AlphaFoldDB" id="A0A8S2XX96"/>
<dbReference type="PROSITE" id="PS50222">
    <property type="entry name" value="EF_HAND_2"/>
    <property type="match status" value="1"/>
</dbReference>
<dbReference type="Proteomes" id="UP000676336">
    <property type="component" value="Unassembled WGS sequence"/>
</dbReference>
<dbReference type="InterPro" id="IPR011992">
    <property type="entry name" value="EF-hand-dom_pair"/>
</dbReference>
<keyword evidence="1" id="KW-0106">Calcium</keyword>
<dbReference type="PROSITE" id="PS00018">
    <property type="entry name" value="EF_HAND_1"/>
    <property type="match status" value="1"/>
</dbReference>
<dbReference type="InterPro" id="IPR002048">
    <property type="entry name" value="EF_hand_dom"/>
</dbReference>